<accession>A0AAX3Y3U2</accession>
<name>A0AAX3Y3U2_9CAUD</name>
<proteinExistence type="predicted"/>
<dbReference type="EMBL" id="OQ851295">
    <property type="protein sequence ID" value="WJZ69978.1"/>
    <property type="molecule type" value="Genomic_DNA"/>
</dbReference>
<sequence>MIILHDGTPHEFRKSFVPDIEVIAHALSYINRFTGHVGQYSVAQHCVLVAMMLPKELKLSGLLHDATEAYLGDVSAPLKRLLPDYKNIEQYYHAVIDLHYGVQTEHPTIKEYDLRMLIAEAKYFGLPLEHFPNVEPLYTTLEVWKPECAKEAFLAMYYNLTNKVKPGVVGVETPEEKECLDNIDRSQLQALGESIGERYYCQCDNDQCGSWFQLGKEGDTCKDCESGKLHPQDVG</sequence>
<organism evidence="1 2">
    <name type="scientific">Vibrio phage PVP-XSN</name>
    <dbReference type="NCBI Taxonomy" id="3056214"/>
    <lineage>
        <taxon>Viruses</taxon>
        <taxon>Duplodnaviria</taxon>
        <taxon>Heunggongvirae</taxon>
        <taxon>Uroviricota</taxon>
        <taxon>Caudoviricetes</taxon>
    </lineage>
</organism>
<reference evidence="1" key="1">
    <citation type="submission" date="2023-04" db="EMBL/GenBank/DDBJ databases">
        <title>Virulent bacteriophage PVP-XSN from an Vibrio parahaemolyticus isolate: Characterization and complete genome sequence.</title>
        <authorList>
            <person name="Qi T."/>
            <person name="Lyu S."/>
            <person name="Liu L."/>
            <person name="Guo Q."/>
            <person name="Shen W."/>
            <person name="Han M."/>
            <person name="Xiong F."/>
            <person name="Lou B."/>
            <person name="Xu H."/>
        </authorList>
    </citation>
    <scope>NUCLEOTIDE SEQUENCE</scope>
</reference>
<gene>
    <name evidence="1" type="ORF">PVP_XSN000065</name>
</gene>
<dbReference type="SUPFAM" id="SSF109604">
    <property type="entry name" value="HD-domain/PDEase-like"/>
    <property type="match status" value="1"/>
</dbReference>
<dbReference type="Gene3D" id="1.10.3210.10">
    <property type="entry name" value="Hypothetical protein af1432"/>
    <property type="match status" value="1"/>
</dbReference>
<evidence type="ECO:0000313" key="2">
    <source>
        <dbReference type="Proteomes" id="UP001431754"/>
    </source>
</evidence>
<evidence type="ECO:0000313" key="1">
    <source>
        <dbReference type="EMBL" id="WJZ69978.1"/>
    </source>
</evidence>
<protein>
    <submittedName>
        <fullName evidence="1">Uncharacterized protein</fullName>
    </submittedName>
</protein>
<dbReference type="Proteomes" id="UP001431754">
    <property type="component" value="Segment"/>
</dbReference>